<sequence length="398" mass="43265">MQFMISLVSRGVAVAGRFQIGIIKESKLMKAKQRFDSVQVKAHFDDNGFLVDRPIVARIGLQEYRTPYGIRREFRPASEVFKADSLATFAGKPITIGHVTVTPDNADQVVVGSCAGAGVPNGVGVEVPLSIYSKRAIESAKKKDTAEISVGYTSVDIDKPGWGNNKTGDYLFEEDLKEDWEPDSPDWVKFDAIQTNIRVNHIALVFRGRAGIAKLNLDSEQDFPYSDEVLNDKGDEEMTVKIKLDGAVEFDVPKAVADHIEALKADAKAATEKADGLEAERDALKTKVDGIPAQIAEAVKKAKTDAEEHAKLVADATEIGIKCDGLDAKAIKVAYVKEVTGADISEKADAYIETAFDLAKQSDKMAAQRKSVKGDSFESGKGEKTDSLDPTARLKKLK</sequence>
<feature type="compositionally biased region" description="Basic and acidic residues" evidence="2">
    <location>
        <begin position="372"/>
        <end position="387"/>
    </location>
</feature>
<organism evidence="3 4">
    <name type="scientific">Escherichia phage Henu8</name>
    <dbReference type="NCBI Taxonomy" id="2596677"/>
    <lineage>
        <taxon>Viruses</taxon>
        <taxon>Duplodnaviria</taxon>
        <taxon>Heunggongvirae</taxon>
        <taxon>Uroviricota</taxon>
        <taxon>Caudoviricetes</taxon>
        <taxon>Drexlerviridae</taxon>
        <taxon>Tempevirinae</taxon>
        <taxon>Hanrivervirus</taxon>
        <taxon>Hanrivervirus henu8</taxon>
    </lineage>
</organism>
<evidence type="ECO:0000313" key="3">
    <source>
        <dbReference type="EMBL" id="QEA10076.1"/>
    </source>
</evidence>
<accession>A0A5B8RM86</accession>
<evidence type="ECO:0000256" key="2">
    <source>
        <dbReference type="SAM" id="MobiDB-lite"/>
    </source>
</evidence>
<dbReference type="Proteomes" id="UP000321526">
    <property type="component" value="Segment"/>
</dbReference>
<keyword evidence="4" id="KW-1185">Reference proteome</keyword>
<protein>
    <submittedName>
        <fullName evidence="3">Major head subunit</fullName>
    </submittedName>
</protein>
<reference evidence="3 4" key="1">
    <citation type="submission" date="2019-06" db="EMBL/GenBank/DDBJ databases">
        <authorList>
            <person name="Li Q."/>
            <person name="Teng T."/>
        </authorList>
    </citation>
    <scope>NUCLEOTIDE SEQUENCE [LARGE SCALE GENOMIC DNA]</scope>
</reference>
<name>A0A5B8RM86_9CAUD</name>
<dbReference type="Pfam" id="PF09979">
    <property type="entry name" value="DUF2213"/>
    <property type="match status" value="2"/>
</dbReference>
<evidence type="ECO:0000256" key="1">
    <source>
        <dbReference type="SAM" id="Coils"/>
    </source>
</evidence>
<dbReference type="InterPro" id="IPR016913">
    <property type="entry name" value="UCP029215"/>
</dbReference>
<dbReference type="GeneID" id="56137213"/>
<dbReference type="PIRSF" id="PIRSF029215">
    <property type="entry name" value="UCP029215"/>
    <property type="match status" value="1"/>
</dbReference>
<keyword evidence="1" id="KW-0175">Coiled coil</keyword>
<dbReference type="EMBL" id="MN055691">
    <property type="protein sequence ID" value="QEA10076.1"/>
    <property type="molecule type" value="Genomic_DNA"/>
</dbReference>
<feature type="coiled-coil region" evidence="1">
    <location>
        <begin position="260"/>
        <end position="287"/>
    </location>
</feature>
<proteinExistence type="predicted"/>
<feature type="region of interest" description="Disordered" evidence="2">
    <location>
        <begin position="367"/>
        <end position="398"/>
    </location>
</feature>
<dbReference type="RefSeq" id="YP_009904931.1">
    <property type="nucleotide sequence ID" value="NC_049853.1"/>
</dbReference>
<evidence type="ECO:0000313" key="4">
    <source>
        <dbReference type="Proteomes" id="UP000321526"/>
    </source>
</evidence>
<dbReference type="KEGG" id="vg:56137213"/>